<dbReference type="PANTHER" id="PTHR31270">
    <property type="entry name" value="GLUTAMINYL-PEPTIDE CYCLOTRANSFERASE"/>
    <property type="match status" value="1"/>
</dbReference>
<evidence type="ECO:0000313" key="2">
    <source>
        <dbReference type="Proteomes" id="UP000287872"/>
    </source>
</evidence>
<dbReference type="Proteomes" id="UP000287872">
    <property type="component" value="Unassembled WGS sequence"/>
</dbReference>
<dbReference type="PANTHER" id="PTHR31270:SF1">
    <property type="entry name" value="GLUTAMINYL-PEPTIDE CYCLOTRANSFERASE"/>
    <property type="match status" value="1"/>
</dbReference>
<dbReference type="EMBL" id="BHYK01000031">
    <property type="protein sequence ID" value="GCD12351.1"/>
    <property type="molecule type" value="Genomic_DNA"/>
</dbReference>
<comment type="caution">
    <text evidence="1">The sequence shown here is derived from an EMBL/GenBank/DDBJ whole genome shotgun (WGS) entry which is preliminary data.</text>
</comment>
<dbReference type="SUPFAM" id="SSF50969">
    <property type="entry name" value="YVTN repeat-like/Quinoprotein amine dehydrogenase"/>
    <property type="match status" value="1"/>
</dbReference>
<accession>A0A401US74</accession>
<evidence type="ECO:0000313" key="1">
    <source>
        <dbReference type="EMBL" id="GCD12351.1"/>
    </source>
</evidence>
<organism evidence="1 2">
    <name type="scientific">Clostridium tagluense</name>
    <dbReference type="NCBI Taxonomy" id="360422"/>
    <lineage>
        <taxon>Bacteria</taxon>
        <taxon>Bacillati</taxon>
        <taxon>Bacillota</taxon>
        <taxon>Clostridia</taxon>
        <taxon>Eubacteriales</taxon>
        <taxon>Clostridiaceae</taxon>
        <taxon>Clostridium</taxon>
    </lineage>
</organism>
<protein>
    <submittedName>
        <fullName evidence="1">Glutaminyl-peptide cyclotransferase</fullName>
    </submittedName>
</protein>
<proteinExistence type="predicted"/>
<dbReference type="GO" id="GO:0016603">
    <property type="term" value="F:glutaminyl-peptide cyclotransferase activity"/>
    <property type="evidence" value="ECO:0007669"/>
    <property type="project" value="InterPro"/>
</dbReference>
<dbReference type="InterPro" id="IPR011044">
    <property type="entry name" value="Quino_amine_DH_bsu"/>
</dbReference>
<dbReference type="InterPro" id="IPR007788">
    <property type="entry name" value="QCT"/>
</dbReference>
<keyword evidence="2" id="KW-1185">Reference proteome</keyword>
<reference evidence="1 2" key="1">
    <citation type="submission" date="2018-11" db="EMBL/GenBank/DDBJ databases">
        <title>Genome sequencing and assembly of Clostridium tagluense strain A121.</title>
        <authorList>
            <person name="Murakami T."/>
            <person name="Segawa T."/>
            <person name="Shcherbakova V.A."/>
            <person name="Mori H."/>
            <person name="Yoshimura Y."/>
        </authorList>
    </citation>
    <scope>NUCLEOTIDE SEQUENCE [LARGE SCALE GENOMIC DNA]</scope>
    <source>
        <strain evidence="1 2">A121</strain>
    </source>
</reference>
<sequence length="234" mass="27496">MVYFKNIPIYSYDIINTYPHDVSSFTQGLVYECGYLYESTGKYNESTLRKVELQTGEILKLHKLHENYFGEGITLYHDKIFQLTWKSKVGFIYDKDNFNLINKFYYNTEGWGITNNDEHLIMSDGTDEILFLNPKNFKKVYSIKVHDEFKPITRLNELEFIKGEIYANIWKSDKIARICPYSGKITGWIDLKGLLSPKEYKNAGTMNGIAYDSENNRFFVTGKMWPKVFEIKII</sequence>
<dbReference type="RefSeq" id="WP_207669506.1">
    <property type="nucleotide sequence ID" value="NZ_BHYK01000031.1"/>
</dbReference>
<dbReference type="Pfam" id="PF05096">
    <property type="entry name" value="Glu_cyclase_2"/>
    <property type="match status" value="1"/>
</dbReference>
<name>A0A401US74_9CLOT</name>
<keyword evidence="1" id="KW-0808">Transferase</keyword>
<dbReference type="AlphaFoldDB" id="A0A401US74"/>
<gene>
    <name evidence="1" type="ORF">Ctaglu_39740</name>
</gene>